<dbReference type="InterPro" id="IPR002901">
    <property type="entry name" value="MGlyc_endo_b_GlcNAc-like_dom"/>
</dbReference>
<feature type="signal peptide" evidence="2">
    <location>
        <begin position="1"/>
        <end position="40"/>
    </location>
</feature>
<dbReference type="Gene3D" id="2.30.30.40">
    <property type="entry name" value="SH3 Domains"/>
    <property type="match status" value="2"/>
</dbReference>
<dbReference type="GO" id="GO:0004040">
    <property type="term" value="F:amidase activity"/>
    <property type="evidence" value="ECO:0007669"/>
    <property type="project" value="InterPro"/>
</dbReference>
<dbReference type="PANTHER" id="PTHR33308">
    <property type="entry name" value="PEPTIDOGLYCAN HYDROLASE FLGJ"/>
    <property type="match status" value="1"/>
</dbReference>
<sequence length="386" mass="41132">MPAAMKGTFMLHTARRLLTAPLLLAALGAGLVVAPTAASAAGVSATIKVGSTLQVRSAPSLSAKIVGTVRNKQKVTVSCFVTGQKVRGAVRTTTAWDRLSTGKYVSHGYVKASRSIPRCAVSSPTAVPSKTKTSGTSRYVIGTVKSVDSKVNLRSGPSTDSAVTGTVTNGTKIDLTCAVTGSLVDGTVRSTNQWDRTPTGSFISHAYVYSGTLPVCAGSTTPTPSVTLTPAEFIRASVPGAQRGWREYGVPPSVTIAQAILESGWGRSGLASVDRNYFGIKCQNGSYGKLANGCHVYRTNECTKTGTCFSTSASFRTYATQSHSFRDHGNFLKVNSRYAGAFEHTRDANKFIWKVWKAGYATDPNYYTKVTGIMASYDLYQYDTWK</sequence>
<organism evidence="4 5">
    <name type="scientific">Actinoplanes friuliensis DSM 7358</name>
    <dbReference type="NCBI Taxonomy" id="1246995"/>
    <lineage>
        <taxon>Bacteria</taxon>
        <taxon>Bacillati</taxon>
        <taxon>Actinomycetota</taxon>
        <taxon>Actinomycetes</taxon>
        <taxon>Micromonosporales</taxon>
        <taxon>Micromonosporaceae</taxon>
        <taxon>Actinoplanes</taxon>
    </lineage>
</organism>
<gene>
    <name evidence="4" type="ORF">AFR_27035</name>
</gene>
<keyword evidence="1" id="KW-0378">Hydrolase</keyword>
<dbReference type="PRINTS" id="PR01002">
    <property type="entry name" value="FLGFLGJ"/>
</dbReference>
<dbReference type="NCBIfam" id="NF038016">
    <property type="entry name" value="sporang_Gsm"/>
    <property type="match status" value="1"/>
</dbReference>
<dbReference type="eggNOG" id="COG1705">
    <property type="taxonomic scope" value="Bacteria"/>
</dbReference>
<dbReference type="Gene3D" id="4.10.80.30">
    <property type="entry name" value="DNA polymerase, domain 6"/>
    <property type="match status" value="1"/>
</dbReference>
<dbReference type="PATRIC" id="fig|1246995.3.peg.5479"/>
<keyword evidence="5" id="KW-1185">Reference proteome</keyword>
<dbReference type="STRING" id="1246995.AFR_27035"/>
<dbReference type="AlphaFoldDB" id="U5W385"/>
<dbReference type="Pfam" id="PF01832">
    <property type="entry name" value="Glucosaminidase"/>
    <property type="match status" value="1"/>
</dbReference>
<dbReference type="InterPro" id="IPR003646">
    <property type="entry name" value="SH3-like_bac-type"/>
</dbReference>
<evidence type="ECO:0000256" key="1">
    <source>
        <dbReference type="ARBA" id="ARBA00022801"/>
    </source>
</evidence>
<name>U5W385_9ACTN</name>
<evidence type="ECO:0000313" key="5">
    <source>
        <dbReference type="Proteomes" id="UP000017746"/>
    </source>
</evidence>
<dbReference type="PROSITE" id="PS51781">
    <property type="entry name" value="SH3B"/>
    <property type="match status" value="1"/>
</dbReference>
<dbReference type="Proteomes" id="UP000017746">
    <property type="component" value="Chromosome"/>
</dbReference>
<keyword evidence="2" id="KW-0732">Signal</keyword>
<dbReference type="PANTHER" id="PTHR33308:SF9">
    <property type="entry name" value="PEPTIDOGLYCAN HYDROLASE FLGJ"/>
    <property type="match status" value="1"/>
</dbReference>
<dbReference type="eggNOG" id="COG4991">
    <property type="taxonomic scope" value="Bacteria"/>
</dbReference>
<dbReference type="InterPro" id="IPR051056">
    <property type="entry name" value="Glycosyl_Hydrolase_73"/>
</dbReference>
<feature type="chain" id="PRO_5004666043" evidence="2">
    <location>
        <begin position="41"/>
        <end position="386"/>
    </location>
</feature>
<accession>U5W385</accession>
<dbReference type="HOGENOM" id="CLU_722865_0_0_11"/>
<dbReference type="SMART" id="SM00287">
    <property type="entry name" value="SH3b"/>
    <property type="match status" value="2"/>
</dbReference>
<dbReference type="Gene3D" id="1.10.530.10">
    <property type="match status" value="1"/>
</dbReference>
<evidence type="ECO:0000259" key="3">
    <source>
        <dbReference type="PROSITE" id="PS51781"/>
    </source>
</evidence>
<proteinExistence type="predicted"/>
<dbReference type="SMART" id="SM00047">
    <property type="entry name" value="LYZ2"/>
    <property type="match status" value="1"/>
</dbReference>
<dbReference type="EMBL" id="CP006272">
    <property type="protein sequence ID" value="AGZ43668.1"/>
    <property type="molecule type" value="Genomic_DNA"/>
</dbReference>
<evidence type="ECO:0000256" key="2">
    <source>
        <dbReference type="SAM" id="SignalP"/>
    </source>
</evidence>
<dbReference type="Pfam" id="PF08239">
    <property type="entry name" value="SH3_3"/>
    <property type="match status" value="1"/>
</dbReference>
<feature type="domain" description="SH3b" evidence="3">
    <location>
        <begin position="42"/>
        <end position="119"/>
    </location>
</feature>
<protein>
    <submittedName>
        <fullName evidence="4">Lysozyme</fullName>
    </submittedName>
</protein>
<evidence type="ECO:0000313" key="4">
    <source>
        <dbReference type="EMBL" id="AGZ43668.1"/>
    </source>
</evidence>
<dbReference type="KEGG" id="afs:AFR_27035"/>
<reference evidence="4 5" key="1">
    <citation type="journal article" date="2014" name="J. Biotechnol.">
        <title>Complete genome sequence of the actinobacterium Actinoplanes friuliensis HAG 010964, producer of the lipopeptide antibiotic friulimycin.</title>
        <authorList>
            <person name="Ruckert C."/>
            <person name="Szczepanowski R."/>
            <person name="Albersmeier A."/>
            <person name="Goesmann A."/>
            <person name="Fischer N."/>
            <person name="Steinkamper A."/>
            <person name="Puhler A."/>
            <person name="Biener R."/>
            <person name="Schwartz D."/>
            <person name="Kalinowski J."/>
        </authorList>
    </citation>
    <scope>NUCLEOTIDE SEQUENCE [LARGE SCALE GENOMIC DNA]</scope>
    <source>
        <strain evidence="4 5">DSM 7358</strain>
    </source>
</reference>